<feature type="domain" description="HTH arsR-type" evidence="4">
    <location>
        <begin position="8"/>
        <end position="101"/>
    </location>
</feature>
<dbReference type="InterPro" id="IPR036388">
    <property type="entry name" value="WH-like_DNA-bd_sf"/>
</dbReference>
<dbReference type="Proteomes" id="UP000233387">
    <property type="component" value="Unassembled WGS sequence"/>
</dbReference>
<proteinExistence type="predicted"/>
<dbReference type="GO" id="GO:0003700">
    <property type="term" value="F:DNA-binding transcription factor activity"/>
    <property type="evidence" value="ECO:0007669"/>
    <property type="project" value="InterPro"/>
</dbReference>
<dbReference type="AlphaFoldDB" id="A0A2N3II87"/>
<dbReference type="RefSeq" id="WP_101358121.1">
    <property type="nucleotide sequence ID" value="NZ_NKXO01000011.1"/>
</dbReference>
<comment type="caution">
    <text evidence="5">The sequence shown here is derived from an EMBL/GenBank/DDBJ whole genome shotgun (WGS) entry which is preliminary data.</text>
</comment>
<organism evidence="5 6">
    <name type="scientific">Raineya orbicola</name>
    <dbReference type="NCBI Taxonomy" id="2016530"/>
    <lineage>
        <taxon>Bacteria</taxon>
        <taxon>Pseudomonadati</taxon>
        <taxon>Bacteroidota</taxon>
        <taxon>Cytophagia</taxon>
        <taxon>Cytophagales</taxon>
        <taxon>Raineyaceae</taxon>
        <taxon>Raineya</taxon>
    </lineage>
</organism>
<dbReference type="SUPFAM" id="SSF46785">
    <property type="entry name" value="Winged helix' DNA-binding domain"/>
    <property type="match status" value="1"/>
</dbReference>
<evidence type="ECO:0000259" key="4">
    <source>
        <dbReference type="PROSITE" id="PS50987"/>
    </source>
</evidence>
<dbReference type="NCBIfam" id="NF033788">
    <property type="entry name" value="HTH_metalloreg"/>
    <property type="match status" value="1"/>
</dbReference>
<keyword evidence="1" id="KW-0805">Transcription regulation</keyword>
<evidence type="ECO:0000313" key="6">
    <source>
        <dbReference type="Proteomes" id="UP000233387"/>
    </source>
</evidence>
<dbReference type="InterPro" id="IPR011991">
    <property type="entry name" value="ArsR-like_HTH"/>
</dbReference>
<dbReference type="CDD" id="cd00090">
    <property type="entry name" value="HTH_ARSR"/>
    <property type="match status" value="1"/>
</dbReference>
<sequence>MAKKTKTTPTIPNKKVTAFLKAMAHPIRMNIVLLLLQNPKMTVSDICETLDLEQSLTSHHLANMRNSGVLASKREGKNIQYMLGSPKIKEILETIERLVGE</sequence>
<dbReference type="SMART" id="SM00418">
    <property type="entry name" value="HTH_ARSR"/>
    <property type="match status" value="1"/>
</dbReference>
<evidence type="ECO:0000256" key="2">
    <source>
        <dbReference type="ARBA" id="ARBA00023125"/>
    </source>
</evidence>
<dbReference type="InterPro" id="IPR051011">
    <property type="entry name" value="Metal_resp_trans_reg"/>
</dbReference>
<dbReference type="OrthoDB" id="9802016at2"/>
<dbReference type="PRINTS" id="PR00778">
    <property type="entry name" value="HTHARSR"/>
</dbReference>
<evidence type="ECO:0000256" key="3">
    <source>
        <dbReference type="ARBA" id="ARBA00023163"/>
    </source>
</evidence>
<keyword evidence="2" id="KW-0238">DNA-binding</keyword>
<dbReference type="PANTHER" id="PTHR43132">
    <property type="entry name" value="ARSENICAL RESISTANCE OPERON REPRESSOR ARSR-RELATED"/>
    <property type="match status" value="1"/>
</dbReference>
<dbReference type="PROSITE" id="PS50987">
    <property type="entry name" value="HTH_ARSR_2"/>
    <property type="match status" value="1"/>
</dbReference>
<name>A0A2N3II87_9BACT</name>
<keyword evidence="6" id="KW-1185">Reference proteome</keyword>
<gene>
    <name evidence="5" type="ORF">Rain11_0856</name>
</gene>
<dbReference type="PANTHER" id="PTHR43132:SF2">
    <property type="entry name" value="ARSENICAL RESISTANCE OPERON REPRESSOR ARSR-RELATED"/>
    <property type="match status" value="1"/>
</dbReference>
<protein>
    <submittedName>
        <fullName evidence="5">Putative transcriptional regulator</fullName>
    </submittedName>
</protein>
<dbReference type="Pfam" id="PF01022">
    <property type="entry name" value="HTH_5"/>
    <property type="match status" value="1"/>
</dbReference>
<evidence type="ECO:0000256" key="1">
    <source>
        <dbReference type="ARBA" id="ARBA00023015"/>
    </source>
</evidence>
<evidence type="ECO:0000313" key="5">
    <source>
        <dbReference type="EMBL" id="PKQ70052.1"/>
    </source>
</evidence>
<dbReference type="InterPro" id="IPR001845">
    <property type="entry name" value="HTH_ArsR_DNA-bd_dom"/>
</dbReference>
<accession>A0A2N3II87</accession>
<dbReference type="InterPro" id="IPR036390">
    <property type="entry name" value="WH_DNA-bd_sf"/>
</dbReference>
<reference evidence="5 6" key="1">
    <citation type="submission" date="2017-06" db="EMBL/GenBank/DDBJ databases">
        <title>Raineya orbicola gen. nov., sp. nov. a slightly thermophilic bacterium of the phylum Bacteroidetes and the description of Raineyaceae fam. nov.</title>
        <authorList>
            <person name="Albuquerque L."/>
            <person name="Polonia A.R.M."/>
            <person name="Barroso C."/>
            <person name="Froufe H.J.C."/>
            <person name="Lage O."/>
            <person name="Lobo-Da-Cunha A."/>
            <person name="Egas C."/>
            <person name="Da Costa M.S."/>
        </authorList>
    </citation>
    <scope>NUCLEOTIDE SEQUENCE [LARGE SCALE GENOMIC DNA]</scope>
    <source>
        <strain evidence="5 6">SPSPC-11</strain>
    </source>
</reference>
<dbReference type="Gene3D" id="1.10.10.10">
    <property type="entry name" value="Winged helix-like DNA-binding domain superfamily/Winged helix DNA-binding domain"/>
    <property type="match status" value="1"/>
</dbReference>
<dbReference type="GO" id="GO:0003677">
    <property type="term" value="F:DNA binding"/>
    <property type="evidence" value="ECO:0007669"/>
    <property type="project" value="UniProtKB-KW"/>
</dbReference>
<keyword evidence="3" id="KW-0804">Transcription</keyword>
<dbReference type="EMBL" id="NKXO01000011">
    <property type="protein sequence ID" value="PKQ70052.1"/>
    <property type="molecule type" value="Genomic_DNA"/>
</dbReference>